<reference evidence="4" key="2">
    <citation type="submission" date="2025-04" db="UniProtKB">
        <authorList>
            <consortium name="RefSeq"/>
        </authorList>
    </citation>
    <scope>IDENTIFICATION</scope>
    <source>
        <strain evidence="4">Aabys</strain>
    </source>
</reference>
<evidence type="ECO:0000256" key="1">
    <source>
        <dbReference type="SAM" id="MobiDB-lite"/>
    </source>
</evidence>
<dbReference type="Proteomes" id="UP001652621">
    <property type="component" value="Unplaced"/>
</dbReference>
<sequence>MPSPKKPADNKPSAPSSESLCSKQYKSNSNSYIWYPSVNNVQQIEYVRKLECDYEQLQTAFLSLTTQFARLQFRLRQLMQAQPMEREKLLRDLERIAFEEVDAYSQCKPEELPRIERDNQKMGNIEKKQSQMICRVRGLMADLQEESDCLVTEYRNDPDWELEQAKKCASKEGEPALKDVKSPTPSTKSKESIKGK</sequence>
<accession>A0A1I8NL78</accession>
<name>A0A1I8NL78_MUSDO</name>
<dbReference type="VEuPathDB" id="VectorBase:MDOMA2_000721"/>
<feature type="compositionally biased region" description="Basic and acidic residues" evidence="1">
    <location>
        <begin position="168"/>
        <end position="181"/>
    </location>
</feature>
<feature type="region of interest" description="Disordered" evidence="1">
    <location>
        <begin position="168"/>
        <end position="196"/>
    </location>
</feature>
<evidence type="ECO:0000313" key="3">
    <source>
        <dbReference type="Proteomes" id="UP001652621"/>
    </source>
</evidence>
<gene>
    <name evidence="2" type="primary">105261992</name>
    <name evidence="4" type="synonym">LOC105261992</name>
</gene>
<organism evidence="2">
    <name type="scientific">Musca domestica</name>
    <name type="common">House fly</name>
    <dbReference type="NCBI Taxonomy" id="7370"/>
    <lineage>
        <taxon>Eukaryota</taxon>
        <taxon>Metazoa</taxon>
        <taxon>Ecdysozoa</taxon>
        <taxon>Arthropoda</taxon>
        <taxon>Hexapoda</taxon>
        <taxon>Insecta</taxon>
        <taxon>Pterygota</taxon>
        <taxon>Neoptera</taxon>
        <taxon>Endopterygota</taxon>
        <taxon>Diptera</taxon>
        <taxon>Brachycera</taxon>
        <taxon>Muscomorpha</taxon>
        <taxon>Muscoidea</taxon>
        <taxon>Muscidae</taxon>
        <taxon>Musca</taxon>
    </lineage>
</organism>
<protein>
    <submittedName>
        <fullName evidence="4">RUN domain-containing protein 1</fullName>
    </submittedName>
</protein>
<dbReference type="GeneID" id="105261992"/>
<keyword evidence="3" id="KW-1185">Reference proteome</keyword>
<dbReference type="OrthoDB" id="10068328at2759"/>
<dbReference type="KEGG" id="mde:105261992"/>
<evidence type="ECO:0000313" key="2">
    <source>
        <dbReference type="EnsemblMetazoa" id="MDOA016934-PA"/>
    </source>
</evidence>
<dbReference type="AlphaFoldDB" id="A0A1I8NL78"/>
<dbReference type="EnsemblMetazoa" id="MDOA016934-RA">
    <property type="protein sequence ID" value="MDOA016934-PA"/>
    <property type="gene ID" value="MDOA016934"/>
</dbReference>
<dbReference type="RefSeq" id="XP_011293569.1">
    <property type="nucleotide sequence ID" value="XM_011295267.2"/>
</dbReference>
<reference evidence="2" key="1">
    <citation type="submission" date="2020-05" db="UniProtKB">
        <authorList>
            <consortium name="EnsemblMetazoa"/>
        </authorList>
    </citation>
    <scope>IDENTIFICATION</scope>
    <source>
        <strain evidence="2">Aabys</strain>
    </source>
</reference>
<proteinExistence type="predicted"/>
<evidence type="ECO:0000313" key="4">
    <source>
        <dbReference type="RefSeq" id="XP_011293569.1"/>
    </source>
</evidence>
<dbReference type="VEuPathDB" id="VectorBase:MDOA016934"/>
<feature type="region of interest" description="Disordered" evidence="1">
    <location>
        <begin position="1"/>
        <end position="21"/>
    </location>
</feature>